<feature type="region of interest" description="Disordered" evidence="1">
    <location>
        <begin position="1"/>
        <end position="53"/>
    </location>
</feature>
<name>A0A151P1R3_ALLMI</name>
<accession>A0A151P1R3</accession>
<dbReference type="AlphaFoldDB" id="A0A151P1R3"/>
<gene>
    <name evidence="2" type="ORF">Y1Q_0017855</name>
</gene>
<evidence type="ECO:0000256" key="1">
    <source>
        <dbReference type="SAM" id="MobiDB-lite"/>
    </source>
</evidence>
<sequence length="68" mass="7488">MRSGTWRKSSGCSRGLWPSAAPPHLASREGPAGPWSRYPSVPPSSASGSGPWGSAFCWRLFIYIYQRF</sequence>
<proteinExistence type="predicted"/>
<feature type="compositionally biased region" description="Polar residues" evidence="1">
    <location>
        <begin position="1"/>
        <end position="12"/>
    </location>
</feature>
<reference evidence="2 3" key="1">
    <citation type="journal article" date="2012" name="Genome Biol.">
        <title>Sequencing three crocodilian genomes to illuminate the evolution of archosaurs and amniotes.</title>
        <authorList>
            <person name="St John J.A."/>
            <person name="Braun E.L."/>
            <person name="Isberg S.R."/>
            <person name="Miles L.G."/>
            <person name="Chong A.Y."/>
            <person name="Gongora J."/>
            <person name="Dalzell P."/>
            <person name="Moran C."/>
            <person name="Bed'hom B."/>
            <person name="Abzhanov A."/>
            <person name="Burgess S.C."/>
            <person name="Cooksey A.M."/>
            <person name="Castoe T.A."/>
            <person name="Crawford N.G."/>
            <person name="Densmore L.D."/>
            <person name="Drew J.C."/>
            <person name="Edwards S.V."/>
            <person name="Faircloth B.C."/>
            <person name="Fujita M.K."/>
            <person name="Greenwold M.J."/>
            <person name="Hoffmann F.G."/>
            <person name="Howard J.M."/>
            <person name="Iguchi T."/>
            <person name="Janes D.E."/>
            <person name="Khan S.Y."/>
            <person name="Kohno S."/>
            <person name="de Koning A.J."/>
            <person name="Lance S.L."/>
            <person name="McCarthy F.M."/>
            <person name="McCormack J.E."/>
            <person name="Merchant M.E."/>
            <person name="Peterson D.G."/>
            <person name="Pollock D.D."/>
            <person name="Pourmand N."/>
            <person name="Raney B.J."/>
            <person name="Roessler K.A."/>
            <person name="Sanford J.R."/>
            <person name="Sawyer R.H."/>
            <person name="Schmidt C.J."/>
            <person name="Triplett E.W."/>
            <person name="Tuberville T.D."/>
            <person name="Venegas-Anaya M."/>
            <person name="Howard J.T."/>
            <person name="Jarvis E.D."/>
            <person name="Guillette L.J.Jr."/>
            <person name="Glenn T.C."/>
            <person name="Green R.E."/>
            <person name="Ray D.A."/>
        </authorList>
    </citation>
    <scope>NUCLEOTIDE SEQUENCE [LARGE SCALE GENOMIC DNA]</scope>
    <source>
        <strain evidence="2">KSC_2009_1</strain>
    </source>
</reference>
<evidence type="ECO:0000313" key="3">
    <source>
        <dbReference type="Proteomes" id="UP000050525"/>
    </source>
</evidence>
<protein>
    <submittedName>
        <fullName evidence="2">Uncharacterized protein</fullName>
    </submittedName>
</protein>
<dbReference type="EMBL" id="AKHW03001286">
    <property type="protein sequence ID" value="KYO42963.1"/>
    <property type="molecule type" value="Genomic_DNA"/>
</dbReference>
<comment type="caution">
    <text evidence="2">The sequence shown here is derived from an EMBL/GenBank/DDBJ whole genome shotgun (WGS) entry which is preliminary data.</text>
</comment>
<organism evidence="2 3">
    <name type="scientific">Alligator mississippiensis</name>
    <name type="common">American alligator</name>
    <dbReference type="NCBI Taxonomy" id="8496"/>
    <lineage>
        <taxon>Eukaryota</taxon>
        <taxon>Metazoa</taxon>
        <taxon>Chordata</taxon>
        <taxon>Craniata</taxon>
        <taxon>Vertebrata</taxon>
        <taxon>Euteleostomi</taxon>
        <taxon>Archelosauria</taxon>
        <taxon>Archosauria</taxon>
        <taxon>Crocodylia</taxon>
        <taxon>Alligatoridae</taxon>
        <taxon>Alligatorinae</taxon>
        <taxon>Alligator</taxon>
    </lineage>
</organism>
<keyword evidence="3" id="KW-1185">Reference proteome</keyword>
<feature type="compositionally biased region" description="Low complexity" evidence="1">
    <location>
        <begin position="43"/>
        <end position="53"/>
    </location>
</feature>
<dbReference type="Proteomes" id="UP000050525">
    <property type="component" value="Unassembled WGS sequence"/>
</dbReference>
<evidence type="ECO:0000313" key="2">
    <source>
        <dbReference type="EMBL" id="KYO42963.1"/>
    </source>
</evidence>